<evidence type="ECO:0000256" key="2">
    <source>
        <dbReference type="ARBA" id="ARBA00022797"/>
    </source>
</evidence>
<keyword evidence="3" id="KW-0378">Hydrolase</keyword>
<dbReference type="Proteomes" id="UP000019141">
    <property type="component" value="Unassembled WGS sequence"/>
</dbReference>
<organism evidence="5 6">
    <name type="scientific">Entotheonella factor</name>
    <dbReference type="NCBI Taxonomy" id="1429438"/>
    <lineage>
        <taxon>Bacteria</taxon>
        <taxon>Pseudomonadati</taxon>
        <taxon>Nitrospinota/Tectimicrobiota group</taxon>
        <taxon>Candidatus Tectimicrobiota</taxon>
        <taxon>Candidatus Entotheonellia</taxon>
        <taxon>Candidatus Entotheonellales</taxon>
        <taxon>Candidatus Entotheonellaceae</taxon>
        <taxon>Candidatus Entotheonella</taxon>
    </lineage>
</organism>
<evidence type="ECO:0000313" key="6">
    <source>
        <dbReference type="Proteomes" id="UP000019141"/>
    </source>
</evidence>
<dbReference type="InterPro" id="IPR029058">
    <property type="entry name" value="AB_hydrolase_fold"/>
</dbReference>
<dbReference type="Gene3D" id="3.40.50.1820">
    <property type="entry name" value="alpha/beta hydrolase"/>
    <property type="match status" value="1"/>
</dbReference>
<feature type="domain" description="Epoxide hydrolase N-terminal" evidence="4">
    <location>
        <begin position="3"/>
        <end position="108"/>
    </location>
</feature>
<comment type="caution">
    <text evidence="5">The sequence shown here is derived from an EMBL/GenBank/DDBJ whole genome shotgun (WGS) entry which is preliminary data.</text>
</comment>
<evidence type="ECO:0000259" key="4">
    <source>
        <dbReference type="Pfam" id="PF06441"/>
    </source>
</evidence>
<dbReference type="SUPFAM" id="SSF53474">
    <property type="entry name" value="alpha/beta-Hydrolases"/>
    <property type="match status" value="1"/>
</dbReference>
<accession>W4LS39</accession>
<dbReference type="PANTHER" id="PTHR21661:SF35">
    <property type="entry name" value="EPOXIDE HYDROLASE"/>
    <property type="match status" value="1"/>
</dbReference>
<keyword evidence="2" id="KW-0058">Aromatic hydrocarbons catabolism</keyword>
<dbReference type="EMBL" id="AZHW01000298">
    <property type="protein sequence ID" value="ETX00849.1"/>
    <property type="molecule type" value="Genomic_DNA"/>
</dbReference>
<dbReference type="GO" id="GO:0004301">
    <property type="term" value="F:epoxide hydrolase activity"/>
    <property type="evidence" value="ECO:0007669"/>
    <property type="project" value="TreeGrafter"/>
</dbReference>
<evidence type="ECO:0000256" key="3">
    <source>
        <dbReference type="ARBA" id="ARBA00022801"/>
    </source>
</evidence>
<dbReference type="InterPro" id="IPR010497">
    <property type="entry name" value="Epoxide_hydro_N"/>
</dbReference>
<dbReference type="AlphaFoldDB" id="W4LS39"/>
<evidence type="ECO:0000256" key="1">
    <source>
        <dbReference type="ARBA" id="ARBA00010088"/>
    </source>
</evidence>
<dbReference type="PATRIC" id="fig|1429438.4.peg.1986"/>
<evidence type="ECO:0000313" key="5">
    <source>
        <dbReference type="EMBL" id="ETX00849.1"/>
    </source>
</evidence>
<proteinExistence type="inferred from homology"/>
<dbReference type="HOGENOM" id="CLU_1217997_0_0_7"/>
<gene>
    <name evidence="5" type="ORF">ETSY1_09680</name>
</gene>
<dbReference type="Pfam" id="PF06441">
    <property type="entry name" value="EHN"/>
    <property type="match status" value="1"/>
</dbReference>
<sequence>MDVQPFKVEVPDAVLEDLQRRLADTRWPDEIPGADWDYGSNLGYIRELVEYWRSGFDWRAQERLINTMSHYKATVAGMGIHFIHEKGTGPNPMPLVLTHGWPGTFFEMHKIAPLLTDPGSHGGDPADAFDVGSPLNAGLRVLGFHLAAGDACVADVGHVGGTHEWAGLFTFWCTRRRLGRECDQLPGVCLSPESHWHSHHVDYPANALFGTRFYTSVRGGKDVDGAT</sequence>
<reference evidence="5 6" key="1">
    <citation type="journal article" date="2014" name="Nature">
        <title>An environmental bacterial taxon with a large and distinct metabolic repertoire.</title>
        <authorList>
            <person name="Wilson M.C."/>
            <person name="Mori T."/>
            <person name="Ruckert C."/>
            <person name="Uria A.R."/>
            <person name="Helf M.J."/>
            <person name="Takada K."/>
            <person name="Gernert C."/>
            <person name="Steffens U.A."/>
            <person name="Heycke N."/>
            <person name="Schmitt S."/>
            <person name="Rinke C."/>
            <person name="Helfrich E.J."/>
            <person name="Brachmann A.O."/>
            <person name="Gurgui C."/>
            <person name="Wakimoto T."/>
            <person name="Kracht M."/>
            <person name="Crusemann M."/>
            <person name="Hentschel U."/>
            <person name="Abe I."/>
            <person name="Matsunaga S."/>
            <person name="Kalinowski J."/>
            <person name="Takeyama H."/>
            <person name="Piel J."/>
        </authorList>
    </citation>
    <scope>NUCLEOTIDE SEQUENCE [LARGE SCALE GENOMIC DNA]</scope>
    <source>
        <strain evidence="6">TSY1</strain>
    </source>
</reference>
<protein>
    <recommendedName>
        <fullName evidence="4">Epoxide hydrolase N-terminal domain-containing protein</fullName>
    </recommendedName>
</protein>
<dbReference type="PANTHER" id="PTHR21661">
    <property type="entry name" value="EPOXIDE HYDROLASE 1-RELATED"/>
    <property type="match status" value="1"/>
</dbReference>
<keyword evidence="6" id="KW-1185">Reference proteome</keyword>
<comment type="similarity">
    <text evidence="1">Belongs to the peptidase S33 family.</text>
</comment>
<dbReference type="GO" id="GO:0097176">
    <property type="term" value="P:epoxide metabolic process"/>
    <property type="evidence" value="ECO:0007669"/>
    <property type="project" value="TreeGrafter"/>
</dbReference>
<name>W4LS39_ENTF1</name>